<dbReference type="EMBL" id="JAYKXP010000149">
    <property type="protein sequence ID" value="KAK7022764.1"/>
    <property type="molecule type" value="Genomic_DNA"/>
</dbReference>
<evidence type="ECO:0000313" key="5">
    <source>
        <dbReference type="EMBL" id="KAK7022764.1"/>
    </source>
</evidence>
<dbReference type="InterPro" id="IPR013970">
    <property type="entry name" value="Rfa2"/>
</dbReference>
<evidence type="ECO:0000256" key="3">
    <source>
        <dbReference type="ARBA" id="ARBA00023242"/>
    </source>
</evidence>
<dbReference type="GO" id="GO:0006310">
    <property type="term" value="P:DNA recombination"/>
    <property type="evidence" value="ECO:0007669"/>
    <property type="project" value="InterPro"/>
</dbReference>
<comment type="subcellular location">
    <subcellularLocation>
        <location evidence="1">Nucleus</location>
    </subcellularLocation>
</comment>
<dbReference type="Proteomes" id="UP001383192">
    <property type="component" value="Unassembled WGS sequence"/>
</dbReference>
<reference evidence="5 6" key="1">
    <citation type="submission" date="2024-01" db="EMBL/GenBank/DDBJ databases">
        <title>A draft genome for a cacao thread blight-causing isolate of Paramarasmius palmivorus.</title>
        <authorList>
            <person name="Baruah I.K."/>
            <person name="Bukari Y."/>
            <person name="Amoako-Attah I."/>
            <person name="Meinhardt L.W."/>
            <person name="Bailey B.A."/>
            <person name="Cohen S.P."/>
        </authorList>
    </citation>
    <scope>NUCLEOTIDE SEQUENCE [LARGE SCALE GENOMIC DNA]</scope>
    <source>
        <strain evidence="5 6">GH-12</strain>
    </source>
</reference>
<keyword evidence="6" id="KW-1185">Reference proteome</keyword>
<accession>A0AAW0B9B0</accession>
<proteinExistence type="inferred from homology"/>
<comment type="caution">
    <text evidence="5">The sequence shown here is derived from an EMBL/GenBank/DDBJ whole genome shotgun (WGS) entry which is preliminary data.</text>
</comment>
<keyword evidence="3" id="KW-0539">Nucleus</keyword>
<organism evidence="5 6">
    <name type="scientific">Paramarasmius palmivorus</name>
    <dbReference type="NCBI Taxonomy" id="297713"/>
    <lineage>
        <taxon>Eukaryota</taxon>
        <taxon>Fungi</taxon>
        <taxon>Dikarya</taxon>
        <taxon>Basidiomycota</taxon>
        <taxon>Agaricomycotina</taxon>
        <taxon>Agaricomycetes</taxon>
        <taxon>Agaricomycetidae</taxon>
        <taxon>Agaricales</taxon>
        <taxon>Marasmiineae</taxon>
        <taxon>Marasmiaceae</taxon>
        <taxon>Paramarasmius</taxon>
    </lineage>
</organism>
<dbReference type="GO" id="GO:0006260">
    <property type="term" value="P:DNA replication"/>
    <property type="evidence" value="ECO:0007669"/>
    <property type="project" value="InterPro"/>
</dbReference>
<dbReference type="InterPro" id="IPR012340">
    <property type="entry name" value="NA-bd_OB-fold"/>
</dbReference>
<comment type="similarity">
    <text evidence="2">Belongs to the replication factor A protein 3 family.</text>
</comment>
<dbReference type="Pfam" id="PF08661">
    <property type="entry name" value="Rep_fac-A_3"/>
    <property type="match status" value="1"/>
</dbReference>
<evidence type="ECO:0000256" key="4">
    <source>
        <dbReference type="SAM" id="MobiDB-lite"/>
    </source>
</evidence>
<evidence type="ECO:0000256" key="1">
    <source>
        <dbReference type="ARBA" id="ARBA00004123"/>
    </source>
</evidence>
<dbReference type="GO" id="GO:0003677">
    <property type="term" value="F:DNA binding"/>
    <property type="evidence" value="ECO:0007669"/>
    <property type="project" value="InterPro"/>
</dbReference>
<protein>
    <recommendedName>
        <fullName evidence="7">Replication factor A protein 3</fullName>
    </recommendedName>
</protein>
<sequence length="162" mass="17871">MVPQDSNPIDCETESVSSVAERHENANRTPGSPEPPPFDLTVQHAVDPRTYVPAPPMNTSHMPQYVGKRGSLIGQVKSIDASAGTAEMIVSDGVEIRILFNTPFEPKSKFIEVIGAIVEDKIVQMERFCELGNNLDLTTVEGTIAVIHDSRFKDVFFPFRSK</sequence>
<evidence type="ECO:0000313" key="6">
    <source>
        <dbReference type="Proteomes" id="UP001383192"/>
    </source>
</evidence>
<feature type="region of interest" description="Disordered" evidence="4">
    <location>
        <begin position="1"/>
        <end position="40"/>
    </location>
</feature>
<evidence type="ECO:0000256" key="2">
    <source>
        <dbReference type="ARBA" id="ARBA00009761"/>
    </source>
</evidence>
<dbReference type="AlphaFoldDB" id="A0AAW0B9B0"/>
<dbReference type="GO" id="GO:0031981">
    <property type="term" value="C:nuclear lumen"/>
    <property type="evidence" value="ECO:0007669"/>
    <property type="project" value="UniProtKB-ARBA"/>
</dbReference>
<name>A0AAW0B9B0_9AGAR</name>
<evidence type="ECO:0008006" key="7">
    <source>
        <dbReference type="Google" id="ProtNLM"/>
    </source>
</evidence>
<gene>
    <name evidence="5" type="ORF">VNI00_016967</name>
</gene>
<dbReference type="GO" id="GO:0006281">
    <property type="term" value="P:DNA repair"/>
    <property type="evidence" value="ECO:0007669"/>
    <property type="project" value="InterPro"/>
</dbReference>
<dbReference type="SUPFAM" id="SSF50249">
    <property type="entry name" value="Nucleic acid-binding proteins"/>
    <property type="match status" value="1"/>
</dbReference>
<dbReference type="Gene3D" id="2.40.50.140">
    <property type="entry name" value="Nucleic acid-binding proteins"/>
    <property type="match status" value="1"/>
</dbReference>